<dbReference type="PANTHER" id="PTHR32470">
    <property type="entry name" value="ADH DEHYDROGENASE [UBIQUINONE] 1 ALPHA SUBCOMPLEX ASSEMBLY FACTOR 2"/>
    <property type="match status" value="1"/>
</dbReference>
<organism evidence="3">
    <name type="scientific">Tetraselmis sp. GSL018</name>
    <dbReference type="NCBI Taxonomy" id="582737"/>
    <lineage>
        <taxon>Eukaryota</taxon>
        <taxon>Viridiplantae</taxon>
        <taxon>Chlorophyta</taxon>
        <taxon>core chlorophytes</taxon>
        <taxon>Chlorodendrophyceae</taxon>
        <taxon>Chlorodendrales</taxon>
        <taxon>Chlorodendraceae</taxon>
        <taxon>Tetraselmis</taxon>
    </lineage>
</organism>
<keyword evidence="3" id="KW-0830">Ubiquinone</keyword>
<dbReference type="GO" id="GO:0032981">
    <property type="term" value="P:mitochondrial respiratory chain complex I assembly"/>
    <property type="evidence" value="ECO:0007669"/>
    <property type="project" value="TreeGrafter"/>
</dbReference>
<name>A0A061S7C6_9CHLO</name>
<gene>
    <name evidence="3" type="primary">NDUFAF2</name>
    <name evidence="3" type="ORF">TSPGSL018_14259</name>
</gene>
<dbReference type="GO" id="GO:0005739">
    <property type="term" value="C:mitochondrion"/>
    <property type="evidence" value="ECO:0007669"/>
    <property type="project" value="TreeGrafter"/>
</dbReference>
<dbReference type="GO" id="GO:0045271">
    <property type="term" value="C:respiratory chain complex I"/>
    <property type="evidence" value="ECO:0007669"/>
    <property type="project" value="InterPro"/>
</dbReference>
<dbReference type="Pfam" id="PF05071">
    <property type="entry name" value="NDUFA12"/>
    <property type="match status" value="1"/>
</dbReference>
<feature type="compositionally biased region" description="Low complexity" evidence="2">
    <location>
        <begin position="127"/>
        <end position="139"/>
    </location>
</feature>
<dbReference type="PANTHER" id="PTHR32470:SF2">
    <property type="entry name" value="NADH DEHYDROGENASE [UBIQUINONE] 1 ALPHA SUBCOMPLEX ASSEMBLY FACTOR 2"/>
    <property type="match status" value="1"/>
</dbReference>
<dbReference type="EMBL" id="GBEZ01006604">
    <property type="protein sequence ID" value="JAC78805.1"/>
    <property type="molecule type" value="Transcribed_RNA"/>
</dbReference>
<proteinExistence type="inferred from homology"/>
<dbReference type="InterPro" id="IPR007763">
    <property type="entry name" value="NDUFA12"/>
</dbReference>
<protein>
    <submittedName>
        <fullName evidence="3">NADH dehydrogenase [ubiquinone] 1 alpha subcomplex assembly factor 2</fullName>
    </submittedName>
</protein>
<reference evidence="3" key="1">
    <citation type="submission" date="2014-05" db="EMBL/GenBank/DDBJ databases">
        <title>The transcriptome of the halophilic microalga Tetraselmis sp. GSL018 isolated from the Great Salt Lake, Utah.</title>
        <authorList>
            <person name="Jinkerson R.E."/>
            <person name="D'Adamo S."/>
            <person name="Posewitz M.C."/>
        </authorList>
    </citation>
    <scope>NUCLEOTIDE SEQUENCE</scope>
    <source>
        <strain evidence="3">GSL018</strain>
    </source>
</reference>
<comment type="similarity">
    <text evidence="1">Belongs to the complex I NDUFA12 subunit family.</text>
</comment>
<feature type="compositionally biased region" description="Basic and acidic residues" evidence="2">
    <location>
        <begin position="85"/>
        <end position="110"/>
    </location>
</feature>
<sequence>MNTTGAGRLRLLFDKFSNALRRRELVGTDSAGNRYFRWREKTGGGVEQEKRTCEYATEDFDPTSVPPIWKSWLQGVRSEPPTAQDIERETQREESLKEKVVALEHEEQQRRFRARSLKGADQEEHSSAAISALLGGSSAQRSHDDTQHASKPNSGASFQPDAWEPGKPQRP</sequence>
<dbReference type="AlphaFoldDB" id="A0A061S7C6"/>
<evidence type="ECO:0000256" key="2">
    <source>
        <dbReference type="SAM" id="MobiDB-lite"/>
    </source>
</evidence>
<dbReference type="InterPro" id="IPR052618">
    <property type="entry name" value="ComplexI_NDUFA12"/>
</dbReference>
<evidence type="ECO:0000256" key="1">
    <source>
        <dbReference type="ARBA" id="ARBA00007355"/>
    </source>
</evidence>
<accession>A0A061S7C6</accession>
<evidence type="ECO:0000313" key="3">
    <source>
        <dbReference type="EMBL" id="JAC78805.1"/>
    </source>
</evidence>
<feature type="region of interest" description="Disordered" evidence="2">
    <location>
        <begin position="74"/>
        <end position="171"/>
    </location>
</feature>